<accession>A0A485KTE7</accession>
<evidence type="ECO:0000313" key="1">
    <source>
        <dbReference type="EMBL" id="KAF0697986.1"/>
    </source>
</evidence>
<organism evidence="2 3">
    <name type="scientific">Aphanomyces stellatus</name>
    <dbReference type="NCBI Taxonomy" id="120398"/>
    <lineage>
        <taxon>Eukaryota</taxon>
        <taxon>Sar</taxon>
        <taxon>Stramenopiles</taxon>
        <taxon>Oomycota</taxon>
        <taxon>Saprolegniomycetes</taxon>
        <taxon>Saprolegniales</taxon>
        <taxon>Verrucalvaceae</taxon>
        <taxon>Aphanomyces</taxon>
    </lineage>
</organism>
<reference evidence="1" key="2">
    <citation type="submission" date="2019-06" db="EMBL/GenBank/DDBJ databases">
        <title>Genomics analysis of Aphanomyces spp. identifies a new class of oomycete effector associated with host adaptation.</title>
        <authorList>
            <person name="Gaulin E."/>
        </authorList>
    </citation>
    <scope>NUCLEOTIDE SEQUENCE</scope>
    <source>
        <strain evidence="1">CBS 578.67</strain>
    </source>
</reference>
<dbReference type="SUPFAM" id="SSF48403">
    <property type="entry name" value="Ankyrin repeat"/>
    <property type="match status" value="1"/>
</dbReference>
<reference evidence="2 3" key="1">
    <citation type="submission" date="2019-03" db="EMBL/GenBank/DDBJ databases">
        <authorList>
            <person name="Gaulin E."/>
            <person name="Dumas B."/>
        </authorList>
    </citation>
    <scope>NUCLEOTIDE SEQUENCE [LARGE SCALE GENOMIC DNA]</scope>
    <source>
        <strain evidence="2">CBS 568.67</strain>
    </source>
</reference>
<proteinExistence type="predicted"/>
<dbReference type="AlphaFoldDB" id="A0A485KTE7"/>
<dbReference type="Gene3D" id="1.25.40.20">
    <property type="entry name" value="Ankyrin repeat-containing domain"/>
    <property type="match status" value="2"/>
</dbReference>
<keyword evidence="3" id="KW-1185">Reference proteome</keyword>
<dbReference type="Proteomes" id="UP000332933">
    <property type="component" value="Unassembled WGS sequence"/>
</dbReference>
<dbReference type="EMBL" id="CAADRA010005294">
    <property type="protein sequence ID" value="VFT88230.1"/>
    <property type="molecule type" value="Genomic_DNA"/>
</dbReference>
<gene>
    <name evidence="2" type="primary">Aste57867_11368</name>
    <name evidence="1" type="ORF">As57867_011326</name>
    <name evidence="2" type="ORF">ASTE57867_11368</name>
</gene>
<dbReference type="InterPro" id="IPR002110">
    <property type="entry name" value="Ankyrin_rpt"/>
</dbReference>
<dbReference type="OrthoDB" id="63619at2759"/>
<evidence type="ECO:0000313" key="3">
    <source>
        <dbReference type="Proteomes" id="UP000332933"/>
    </source>
</evidence>
<sequence>MQSSKEPKRRKVVSRRTLGDVLASRDLLRHMTVYQAGVYEDMRGFINLPALTLCTALRNTDHQPMLRVIDAALVPWYTQYGIRRLNILIDCLPRMYDIVVVHAVVHGRLGVLSYLHKTRTLHHHAVDLAARVSQLDVLTFLSDINHTGFSPYTMDTAAIRGQLDAVIWLDIHRTEGCTTIAMDGAATNGHLSVLEWLDAHRTEGCTSRAMDGAAMHGHLAIVEWLDAHRTEGCTTDAMDAAAQKGHLHVVQWLHTHRTEGCTELALVGAATGGHLDLVEYLYANRHTESALEAAAIARRHGHDQVFAFLADHVARGYGVPVAVLTQMLDREATRT</sequence>
<dbReference type="InterPro" id="IPR036770">
    <property type="entry name" value="Ankyrin_rpt-contain_sf"/>
</dbReference>
<evidence type="ECO:0000313" key="2">
    <source>
        <dbReference type="EMBL" id="VFT88230.1"/>
    </source>
</evidence>
<protein>
    <submittedName>
        <fullName evidence="2">Aste57867_11368 protein</fullName>
    </submittedName>
</protein>
<dbReference type="PANTHER" id="PTHR46586:SF3">
    <property type="entry name" value="ANKYRIN REPEAT-CONTAINING PROTEIN"/>
    <property type="match status" value="1"/>
</dbReference>
<name>A0A485KTE7_9STRA</name>
<dbReference type="PANTHER" id="PTHR46586">
    <property type="entry name" value="ANKYRIN REPEAT-CONTAINING PROTEIN"/>
    <property type="match status" value="1"/>
</dbReference>
<dbReference type="Pfam" id="PF13637">
    <property type="entry name" value="Ank_4"/>
    <property type="match status" value="1"/>
</dbReference>
<dbReference type="InterPro" id="IPR052050">
    <property type="entry name" value="SecEffector_AnkRepeat"/>
</dbReference>
<dbReference type="EMBL" id="VJMH01005273">
    <property type="protein sequence ID" value="KAF0697986.1"/>
    <property type="molecule type" value="Genomic_DNA"/>
</dbReference>